<comment type="caution">
    <text evidence="2">The sequence shown here is derived from an EMBL/GenBank/DDBJ whole genome shotgun (WGS) entry which is preliminary data.</text>
</comment>
<keyword evidence="3" id="KW-1185">Reference proteome</keyword>
<sequence length="55" mass="5704">MKKSVKKLNLRKIAILKLNQIPTIVGGRDVPIDASGAQGCGGAKTQPECPTTVTG</sequence>
<gene>
    <name evidence="2" type="ORF">C8N46_104198</name>
</gene>
<organism evidence="2 3">
    <name type="scientific">Kordia periserrulae</name>
    <dbReference type="NCBI Taxonomy" id="701523"/>
    <lineage>
        <taxon>Bacteria</taxon>
        <taxon>Pseudomonadati</taxon>
        <taxon>Bacteroidota</taxon>
        <taxon>Flavobacteriia</taxon>
        <taxon>Flavobacteriales</taxon>
        <taxon>Flavobacteriaceae</taxon>
        <taxon>Kordia</taxon>
    </lineage>
</organism>
<dbReference type="EMBL" id="QBKT01000004">
    <property type="protein sequence ID" value="PTX61555.1"/>
    <property type="molecule type" value="Genomic_DNA"/>
</dbReference>
<dbReference type="AlphaFoldDB" id="A0A2T6BZR4"/>
<dbReference type="Proteomes" id="UP000244090">
    <property type="component" value="Unassembled WGS sequence"/>
</dbReference>
<dbReference type="OrthoDB" id="9892180at2"/>
<evidence type="ECO:0000313" key="2">
    <source>
        <dbReference type="EMBL" id="PTX61555.1"/>
    </source>
</evidence>
<evidence type="ECO:0000313" key="3">
    <source>
        <dbReference type="Proteomes" id="UP000244090"/>
    </source>
</evidence>
<name>A0A2T6BZR4_9FLAO</name>
<reference evidence="2 3" key="1">
    <citation type="submission" date="2018-04" db="EMBL/GenBank/DDBJ databases">
        <title>Genomic Encyclopedia of Archaeal and Bacterial Type Strains, Phase II (KMG-II): from individual species to whole genera.</title>
        <authorList>
            <person name="Goeker M."/>
        </authorList>
    </citation>
    <scope>NUCLEOTIDE SEQUENCE [LARGE SCALE GENOMIC DNA]</scope>
    <source>
        <strain evidence="2 3">DSM 25731</strain>
    </source>
</reference>
<accession>A0A2T6BZR4</accession>
<proteinExistence type="predicted"/>
<dbReference type="RefSeq" id="WP_158269128.1">
    <property type="nucleotide sequence ID" value="NZ_QBKT01000004.1"/>
</dbReference>
<feature type="region of interest" description="Disordered" evidence="1">
    <location>
        <begin position="35"/>
        <end position="55"/>
    </location>
</feature>
<evidence type="ECO:0000256" key="1">
    <source>
        <dbReference type="SAM" id="MobiDB-lite"/>
    </source>
</evidence>
<protein>
    <submittedName>
        <fullName evidence="2">Uncharacterized protein</fullName>
    </submittedName>
</protein>